<dbReference type="VEuPathDB" id="TriTrypDB:TcIL3000_0_19510"/>
<reference evidence="4" key="1">
    <citation type="submission" date="2011-07" db="EMBL/GenBank/DDBJ databases">
        <title>Divergent evolution of antigenic variation in African trypanosomes.</title>
        <authorList>
            <person name="Jackson A.P."/>
            <person name="Berry A."/>
            <person name="Allison H.C."/>
            <person name="Burton P."/>
            <person name="Anderson J."/>
            <person name="Aslett M."/>
            <person name="Brown R."/>
            <person name="Corton N."/>
            <person name="Harris D."/>
            <person name="Hauser H."/>
            <person name="Gamble J."/>
            <person name="Gilderthorp R."/>
            <person name="McQuillan J."/>
            <person name="Quail M.A."/>
            <person name="Sanders M."/>
            <person name="Van Tonder A."/>
            <person name="Ginger M.L."/>
            <person name="Donelson J.E."/>
            <person name="Field M.C."/>
            <person name="Barry J.D."/>
            <person name="Berriman M."/>
            <person name="Hertz-Fowler C."/>
        </authorList>
    </citation>
    <scope>NUCLEOTIDE SEQUENCE [LARGE SCALE GENOMIC DNA]</scope>
    <source>
        <strain evidence="4">IL3000</strain>
    </source>
</reference>
<dbReference type="InterPro" id="IPR027417">
    <property type="entry name" value="P-loop_NTPase"/>
</dbReference>
<sequence length="1283" mass="139969">MASESASCIPTVDDKDVAISADLCAGSTAAGSTPVGEDVNCPLDGSDQTAAAAPAATDGVVSLPVVEDVPNKEKNPNLCGKGAKFCESVESDAAHQPVAVQQSQGGANFAPRSKRTSQPTDTPAFSPNNLPAGGFPAGVVHPWSSSGRGAQQIPPMPPPSMPPPNLYQPPIMIPTLVPNMHTLMAPFLPGMGPVAAPPGFVPPQTPCPPLTFPTPLSGPIGMPVPPVMMHKPPNLAMFPTVFPDGSVTSSQPSLMKQEQSAPLSPSPNARVTVGNALLAAQMWNEPPKFSCVLLSGIPAVGKTTMGRELVNELREDGLGWVFFSGADFIATATGKRAVWETTKEVFDALERRLDELLEQQREKRDVKGLVIDKNVKNVEEIFYLAALLRSKQIPFVGIIGLEAENDDILLERIGEGQEPREKLKYRRIIHSRIRRLAREAGMYHQVDATKSKQEVLHALRTKVLGCCAQPPHRDIQPDLHVDSTSISMVDSHAEYYAVVAKVSELLKPAACSIPFPPITEYAPLWTRDLTDKVRIDAFKERYAVRRYNSGIRYLLLCQEGQLYLISTHLGAVHRLSSGALLGNKAVSTGYAILEGDLVQVDRGRRVEMFLVFDVLYRSNEAGCEVNLVTDMSWQERQDLLSSLLTNESNAVFPENVDCVVAHRSTVKLEEIPQLLEPCRFPSDGIIFQPVTPVHGVDKTYLWCPPTNITVDFRIGALKSTIEENTATVDVDSGTQTKPITANDFVTTGGVVQQAQSSTAANQAGRSASGPGALDRSHVNENTPIRVFELEVYDKYEKEYTQFESSTVAVKNPDVVEGCICTCVLVDEKKRKWAFQRIRYDALRPAYKKHVASLLEYSIIPKARLLKWLTDENIVPAKTVPSVVPIQDPSKPPTEMVAPPFQPLRVGAPPTYESAVRMQQNGVQPNALEALGVAAGSNVSFDAGFTAEPMRGGHPTLMSTASVGGAGALGKKPLLGHGTSYDVHGLLGVSSIKENALKRDASTITSPGSALCSVVGSKTTPEQLQLLTSMVQSLNIVRKEEQSDRTIQWPTVVRRENHRDHTPVPITPERCMECRKRKRPEDLHISSRDRMYYCYDCWAKAGWEHCNECGEFKEGYHERTRQSVGEFYCNDCWSNFAKREARDNKDGGATESRAERSSRKSGRKRHTGREGENDEVINSSSSAAKGQSGTAGRRHQRKKRTEEKDSVTPRSNAKGDRGNKHVDAAGDVEVSATNDEGVKAEKSGGSKGKSNRRSRRKEATKDKEGIQVVELEEIKQTADGQGRG</sequence>
<dbReference type="Proteomes" id="UP000000702">
    <property type="component" value="Unassembled WGS sequence"/>
</dbReference>
<dbReference type="SUPFAM" id="SSF56091">
    <property type="entry name" value="DNA ligase/mRNA capping enzyme, catalytic domain"/>
    <property type="match status" value="1"/>
</dbReference>
<evidence type="ECO:0000313" key="3">
    <source>
        <dbReference type="EMBL" id="CCD17099.1"/>
    </source>
</evidence>
<feature type="compositionally biased region" description="Polar residues" evidence="2">
    <location>
        <begin position="116"/>
        <end position="129"/>
    </location>
</feature>
<feature type="region of interest" description="Disordered" evidence="2">
    <location>
        <begin position="247"/>
        <end position="268"/>
    </location>
</feature>
<dbReference type="SUPFAM" id="SSF52540">
    <property type="entry name" value="P-loop containing nucleoside triphosphate hydrolases"/>
    <property type="match status" value="1"/>
</dbReference>
<feature type="region of interest" description="Disordered" evidence="2">
    <location>
        <begin position="1140"/>
        <end position="1283"/>
    </location>
</feature>
<dbReference type="Gene3D" id="3.30.470.30">
    <property type="entry name" value="DNA ligase/mRNA capping enzyme"/>
    <property type="match status" value="1"/>
</dbReference>
<feature type="compositionally biased region" description="Polar residues" evidence="2">
    <location>
        <begin position="1175"/>
        <end position="1189"/>
    </location>
</feature>
<proteinExistence type="predicted"/>
<keyword evidence="4" id="KW-1185">Reference proteome</keyword>
<gene>
    <name evidence="3" type="ORF">TCIL3000_0_19510</name>
</gene>
<accession>F9WIF2</accession>
<evidence type="ECO:0000256" key="2">
    <source>
        <dbReference type="SAM" id="MobiDB-lite"/>
    </source>
</evidence>
<feature type="compositionally biased region" description="Basic and acidic residues" evidence="2">
    <location>
        <begin position="1199"/>
        <end position="1223"/>
    </location>
</feature>
<feature type="coiled-coil region" evidence="1">
    <location>
        <begin position="339"/>
        <end position="366"/>
    </location>
</feature>
<reference evidence="3 4" key="2">
    <citation type="journal article" date="2012" name="Proc. Natl. Acad. Sci. U.S.A.">
        <title>Antigenic diversity is generated by distinct evolutionary mechanisms in African trypanosome species.</title>
        <authorList>
            <person name="Jackson A.P."/>
            <person name="Berry A."/>
            <person name="Aslett M."/>
            <person name="Allison H.C."/>
            <person name="Burton P."/>
            <person name="Vavrova-Anderson J."/>
            <person name="Brown R."/>
            <person name="Browne H."/>
            <person name="Corton N."/>
            <person name="Hauser H."/>
            <person name="Gamble J."/>
            <person name="Gilderthorp R."/>
            <person name="Marcello L."/>
            <person name="McQuillan J."/>
            <person name="Otto T.D."/>
            <person name="Quail M.A."/>
            <person name="Sanders M.J."/>
            <person name="van Tonder A."/>
            <person name="Ginger M.L."/>
            <person name="Field M.C."/>
            <person name="Barry J.D."/>
            <person name="Hertz-Fowler C."/>
            <person name="Berriman M."/>
        </authorList>
    </citation>
    <scope>NUCLEOTIDE SEQUENCE [LARGE SCALE GENOMIC DNA]</scope>
    <source>
        <strain evidence="3 4">IL3000</strain>
    </source>
</reference>
<dbReference type="EMBL" id="CAEQ01002581">
    <property type="protein sequence ID" value="CCD17099.1"/>
    <property type="molecule type" value="Genomic_DNA"/>
</dbReference>
<evidence type="ECO:0000313" key="4">
    <source>
        <dbReference type="Proteomes" id="UP000000702"/>
    </source>
</evidence>
<keyword evidence="1" id="KW-0175">Coiled coil</keyword>
<feature type="region of interest" description="Disordered" evidence="2">
    <location>
        <begin position="96"/>
        <end position="132"/>
    </location>
</feature>
<dbReference type="Gene3D" id="3.40.50.300">
    <property type="entry name" value="P-loop containing nucleotide triphosphate hydrolases"/>
    <property type="match status" value="1"/>
</dbReference>
<comment type="caution">
    <text evidence="3">The sequence shown here is derived from an EMBL/GenBank/DDBJ whole genome shotgun (WGS) entry which is preliminary data.</text>
</comment>
<feature type="region of interest" description="Disordered" evidence="2">
    <location>
        <begin position="755"/>
        <end position="777"/>
    </location>
</feature>
<organism evidence="3 4">
    <name type="scientific">Trypanosoma congolense (strain IL3000)</name>
    <dbReference type="NCBI Taxonomy" id="1068625"/>
    <lineage>
        <taxon>Eukaryota</taxon>
        <taxon>Discoba</taxon>
        <taxon>Euglenozoa</taxon>
        <taxon>Kinetoplastea</taxon>
        <taxon>Metakinetoplastina</taxon>
        <taxon>Trypanosomatida</taxon>
        <taxon>Trypanosomatidae</taxon>
        <taxon>Trypanosoma</taxon>
        <taxon>Nannomonas</taxon>
    </lineage>
</organism>
<feature type="compositionally biased region" description="Basic and acidic residues" evidence="2">
    <location>
        <begin position="1140"/>
        <end position="1157"/>
    </location>
</feature>
<dbReference type="OMA" id="NCAQCHK"/>
<evidence type="ECO:0000256" key="1">
    <source>
        <dbReference type="SAM" id="Coils"/>
    </source>
</evidence>
<name>F9WIF2_TRYCI</name>
<protein>
    <submittedName>
        <fullName evidence="3">WGS project CAEQ00000000 data, annotated contig 780</fullName>
    </submittedName>
</protein>